<sequence>MRHIFLAVIFILTLISVSGCDISGPERQRWNLAPNGATTFSLSRDGRFALFYSAQQGIVLWDLQQNKKLANLGSQDPHHTTVTNSDISDNHRYAITATAQNFAIWDLAWGQAQGLWSISDSMIRDATIANDGKQVLLALSNGKALYVDLGNGRRLEFLAHREKVNSVAISPNGHYALSGGDDKSAFLWDTQSGQILYQFEHPMRVNQVSLHRDGQLAMTADSGNDTFIWDLTNGHKQAALNIRLRQQNFSSARFSDDGLQLVTGTPSRRVELWSTVTGERQGYWQAATQENERPGSAVVYDVAITPQGDVRSGSSAGIAQDWHRPE</sequence>
<dbReference type="Pfam" id="PF00400">
    <property type="entry name" value="WD40"/>
    <property type="match status" value="1"/>
</dbReference>
<dbReference type="PROSITE" id="PS50294">
    <property type="entry name" value="WD_REPEATS_REGION"/>
    <property type="match status" value="1"/>
</dbReference>
<evidence type="ECO:0000313" key="5">
    <source>
        <dbReference type="Proteomes" id="UP000027192"/>
    </source>
</evidence>
<feature type="repeat" description="WD" evidence="3">
    <location>
        <begin position="157"/>
        <end position="198"/>
    </location>
</feature>
<dbReference type="AlphaFoldDB" id="A0A066RT63"/>
<proteinExistence type="predicted"/>
<evidence type="ECO:0000256" key="3">
    <source>
        <dbReference type="PROSITE-ProRule" id="PRU00221"/>
    </source>
</evidence>
<keyword evidence="4" id="KW-0449">Lipoprotein</keyword>
<dbReference type="Proteomes" id="UP000027192">
    <property type="component" value="Unassembled WGS sequence"/>
</dbReference>
<evidence type="ECO:0000256" key="1">
    <source>
        <dbReference type="ARBA" id="ARBA00022574"/>
    </source>
</evidence>
<evidence type="ECO:0000313" key="4">
    <source>
        <dbReference type="EMBL" id="KDM90573.1"/>
    </source>
</evidence>
<name>A0A066RT63_9GAMM</name>
<dbReference type="InterPro" id="IPR019775">
    <property type="entry name" value="WD40_repeat_CS"/>
</dbReference>
<protein>
    <submittedName>
        <fullName evidence="4">Lipoprotein</fullName>
    </submittedName>
</protein>
<dbReference type="PROSITE" id="PS51257">
    <property type="entry name" value="PROKAR_LIPOPROTEIN"/>
    <property type="match status" value="1"/>
</dbReference>
<dbReference type="InterPro" id="IPR011044">
    <property type="entry name" value="Quino_amine_DH_bsu"/>
</dbReference>
<dbReference type="PANTHER" id="PTHR19879">
    <property type="entry name" value="TRANSCRIPTION INITIATION FACTOR TFIID"/>
    <property type="match status" value="1"/>
</dbReference>
<dbReference type="STRING" id="1654360.EA58_15790"/>
<dbReference type="PANTHER" id="PTHR19879:SF9">
    <property type="entry name" value="TRANSCRIPTION INITIATION FACTOR TFIID SUBUNIT 5"/>
    <property type="match status" value="1"/>
</dbReference>
<reference evidence="4 5" key="1">
    <citation type="submission" date="2014-04" db="EMBL/GenBank/DDBJ databases">
        <title>Draft genome sequence of Photobacterium halotolerans S2753: a solonamide, ngercheumicin and holomycin producer.</title>
        <authorList>
            <person name="Machado H.R."/>
            <person name="Gram L."/>
        </authorList>
    </citation>
    <scope>NUCLEOTIDE SEQUENCE [LARGE SCALE GENOMIC DNA]</scope>
    <source>
        <strain evidence="4 5">S2753</strain>
    </source>
</reference>
<dbReference type="RefSeq" id="WP_036754800.1">
    <property type="nucleotide sequence ID" value="NZ_JAGSGC010000013.1"/>
</dbReference>
<dbReference type="SMART" id="SM00320">
    <property type="entry name" value="WD40"/>
    <property type="match status" value="4"/>
</dbReference>
<dbReference type="PROSITE" id="PS50082">
    <property type="entry name" value="WD_REPEATS_2"/>
    <property type="match status" value="1"/>
</dbReference>
<dbReference type="Gene3D" id="2.130.10.10">
    <property type="entry name" value="YVTN repeat-like/Quinoprotein amine dehydrogenase"/>
    <property type="match status" value="2"/>
</dbReference>
<keyword evidence="5" id="KW-1185">Reference proteome</keyword>
<organism evidence="4 5">
    <name type="scientific">Photobacterium galatheae</name>
    <dbReference type="NCBI Taxonomy" id="1654360"/>
    <lineage>
        <taxon>Bacteria</taxon>
        <taxon>Pseudomonadati</taxon>
        <taxon>Pseudomonadota</taxon>
        <taxon>Gammaproteobacteria</taxon>
        <taxon>Vibrionales</taxon>
        <taxon>Vibrionaceae</taxon>
        <taxon>Photobacterium</taxon>
    </lineage>
</organism>
<dbReference type="PROSITE" id="PS00678">
    <property type="entry name" value="WD_REPEATS_1"/>
    <property type="match status" value="1"/>
</dbReference>
<dbReference type="InterPro" id="IPR015943">
    <property type="entry name" value="WD40/YVTN_repeat-like_dom_sf"/>
</dbReference>
<dbReference type="SUPFAM" id="SSF50969">
    <property type="entry name" value="YVTN repeat-like/Quinoprotein amine dehydrogenase"/>
    <property type="match status" value="1"/>
</dbReference>
<dbReference type="InterPro" id="IPR001680">
    <property type="entry name" value="WD40_rpt"/>
</dbReference>
<comment type="caution">
    <text evidence="4">The sequence shown here is derived from an EMBL/GenBank/DDBJ whole genome shotgun (WGS) entry which is preliminary data.</text>
</comment>
<gene>
    <name evidence="4" type="ORF">EA58_15790</name>
</gene>
<keyword evidence="1 3" id="KW-0853">WD repeat</keyword>
<dbReference type="OrthoDB" id="6192037at2"/>
<dbReference type="EMBL" id="JMIB01000030">
    <property type="protein sequence ID" value="KDM90573.1"/>
    <property type="molecule type" value="Genomic_DNA"/>
</dbReference>
<evidence type="ECO:0000256" key="2">
    <source>
        <dbReference type="ARBA" id="ARBA00022737"/>
    </source>
</evidence>
<keyword evidence="2" id="KW-0677">Repeat</keyword>
<accession>A0A066RT63</accession>